<organism evidence="2 3">
    <name type="scientific">Chryseomicrobium palamuruense</name>
    <dbReference type="NCBI Taxonomy" id="682973"/>
    <lineage>
        <taxon>Bacteria</taxon>
        <taxon>Bacillati</taxon>
        <taxon>Bacillota</taxon>
        <taxon>Bacilli</taxon>
        <taxon>Bacillales</taxon>
        <taxon>Caryophanaceae</taxon>
        <taxon>Chryseomicrobium</taxon>
    </lineage>
</organism>
<dbReference type="Pfam" id="PF16542">
    <property type="entry name" value="PNKP_ligase"/>
    <property type="match status" value="1"/>
</dbReference>
<comment type="caution">
    <text evidence="2">The sequence shown here is derived from an EMBL/GenBank/DDBJ whole genome shotgun (WGS) entry which is preliminary data.</text>
</comment>
<dbReference type="EMBL" id="JBHSEF010000021">
    <property type="protein sequence ID" value="MFC4354973.1"/>
    <property type="molecule type" value="Genomic_DNA"/>
</dbReference>
<sequence length="858" mass="97734">MTIQLPYAGIVLCIGPSNSGKSTLLKQWVADRTISQDEIISSDACRLQVSGTSFTPWSHENPQKQAYLREEYAQISEQAFHLMETLTEARLKLGKLAIIDATNLAAVDRERYRKLAHRYHLPLVGLIFSISEEQLLIRDERRDQARGSRRIKTQVRQLKGELRTIEREDFDSLFTIETSIEEVKRATSPYTLAIDQGLDIIGDIHGCMDEWLELLMKLGYERGADGLYRHPEGRKILSLGDVMSRGPRSLDAMLFFEKHIEAGLAYMIDSNHGWKIARWLDGRKVTLTHGDEKVEEEFQAYERAHGKDAVRDLKNRMKRMLLEAPSHYIIEEAGIPLAVAVHAGIRDEFIGRHSAKVADFCRYGPVIGVQPNGKPTRGDWTIEHTLPVLVVWGHDPRPVPVEIQRTINIDQGAVFGGELTALRLPSKELVQVDAKDYAQAVINPLEEWFEKRLKPPAIQKWLNGFTAKTSDGAIRINSQQTKTALDYFSHATLPLEQLVYLPPTMSPPPVSDRHDYLEHPEEAIAYFEKQGIHELIVEKKHMGSRAVILLFQSTDAARKWTGYSDTVVITSRTGRDFFEGERKRAMHERIHEAVRKAGYFQEFDTEWLLLDAEILPWNVKAGELIASEYAHVAHAAILDRSEIVNTLSEKATTDVSDWREQAEKGLEDAHAFKDAYAPYVWSVENETAIQVAVFHVLAHQHELLTSKPHSWHMEQSQKLADVSDVFIATEYRLIFGEEGKEEAIRWWHELTEAGGEGFVVKPLHWSVTGANGRVVQPAMKVRGREYLRLIYGMNYLEPEVLAYVKKRSLKKKQQMALDEYALGLEGIRRLIHQESVERIHECVLAVLAIESDPVDPRL</sequence>
<evidence type="ECO:0000313" key="3">
    <source>
        <dbReference type="Proteomes" id="UP001595733"/>
    </source>
</evidence>
<reference evidence="3" key="1">
    <citation type="journal article" date="2019" name="Int. J. Syst. Evol. Microbiol.">
        <title>The Global Catalogue of Microorganisms (GCM) 10K type strain sequencing project: providing services to taxonomists for standard genome sequencing and annotation.</title>
        <authorList>
            <consortium name="The Broad Institute Genomics Platform"/>
            <consortium name="The Broad Institute Genome Sequencing Center for Infectious Disease"/>
            <person name="Wu L."/>
            <person name="Ma J."/>
        </authorList>
    </citation>
    <scope>NUCLEOTIDE SEQUENCE [LARGE SCALE GENOMIC DNA]</scope>
    <source>
        <strain evidence="3">CCUG 50353</strain>
    </source>
</reference>
<dbReference type="Gene3D" id="3.40.50.300">
    <property type="entry name" value="P-loop containing nucleotide triphosphate hydrolases"/>
    <property type="match status" value="1"/>
</dbReference>
<dbReference type="Gene3D" id="3.60.21.10">
    <property type="match status" value="1"/>
</dbReference>
<feature type="domain" description="Polynucleotide kinase-phosphatase ligase" evidence="1">
    <location>
        <begin position="484"/>
        <end position="853"/>
    </location>
</feature>
<dbReference type="SUPFAM" id="SSF52540">
    <property type="entry name" value="P-loop containing nucleoside triphosphate hydrolases"/>
    <property type="match status" value="1"/>
</dbReference>
<dbReference type="SUPFAM" id="SSF56091">
    <property type="entry name" value="DNA ligase/mRNA capping enzyme, catalytic domain"/>
    <property type="match status" value="1"/>
</dbReference>
<dbReference type="Gene3D" id="3.30.470.30">
    <property type="entry name" value="DNA ligase/mRNA capping enzyme"/>
    <property type="match status" value="1"/>
</dbReference>
<gene>
    <name evidence="2" type="ORF">ACFO0S_07935</name>
</gene>
<dbReference type="SUPFAM" id="SSF56300">
    <property type="entry name" value="Metallo-dependent phosphatases"/>
    <property type="match status" value="1"/>
</dbReference>
<dbReference type="PANTHER" id="PTHR42850:SF7">
    <property type="entry name" value="BIS(5'-NUCLEOSYL)-TETRAPHOSPHATASE PRPE [ASYMMETRICAL]"/>
    <property type="match status" value="1"/>
</dbReference>
<protein>
    <submittedName>
        <fullName evidence="2">AAA family ATPase</fullName>
    </submittedName>
</protein>
<dbReference type="InterPro" id="IPR032380">
    <property type="entry name" value="PNKP_ligase_dom"/>
</dbReference>
<evidence type="ECO:0000259" key="1">
    <source>
        <dbReference type="Pfam" id="PF16542"/>
    </source>
</evidence>
<proteinExistence type="predicted"/>
<evidence type="ECO:0000313" key="2">
    <source>
        <dbReference type="EMBL" id="MFC4354973.1"/>
    </source>
</evidence>
<dbReference type="RefSeq" id="WP_378141276.1">
    <property type="nucleotide sequence ID" value="NZ_JBHSEF010000021.1"/>
</dbReference>
<dbReference type="Proteomes" id="UP001595733">
    <property type="component" value="Unassembled WGS sequence"/>
</dbReference>
<accession>A0ABV8UX17</accession>
<keyword evidence="3" id="KW-1185">Reference proteome</keyword>
<name>A0ABV8UX17_9BACL</name>
<dbReference type="Pfam" id="PF13671">
    <property type="entry name" value="AAA_33"/>
    <property type="match status" value="1"/>
</dbReference>
<dbReference type="InterPro" id="IPR029052">
    <property type="entry name" value="Metallo-depent_PP-like"/>
</dbReference>
<dbReference type="InterPro" id="IPR050126">
    <property type="entry name" value="Ap4A_hydrolase"/>
</dbReference>
<dbReference type="PANTHER" id="PTHR42850">
    <property type="entry name" value="METALLOPHOSPHOESTERASE"/>
    <property type="match status" value="1"/>
</dbReference>
<dbReference type="CDD" id="cd07423">
    <property type="entry name" value="MPP_Prp_like"/>
    <property type="match status" value="1"/>
</dbReference>
<dbReference type="InterPro" id="IPR027417">
    <property type="entry name" value="P-loop_NTPase"/>
</dbReference>
<dbReference type="InterPro" id="IPR041780">
    <property type="entry name" value="MPP_PrpE-like"/>
</dbReference>